<comment type="caution">
    <text evidence="2">The sequence shown here is derived from an EMBL/GenBank/DDBJ whole genome shotgun (WGS) entry which is preliminary data.</text>
</comment>
<evidence type="ECO:0000313" key="2">
    <source>
        <dbReference type="EMBL" id="KAI8040645.1"/>
    </source>
</evidence>
<proteinExistence type="predicted"/>
<dbReference type="EMBL" id="JAMKOV010000004">
    <property type="protein sequence ID" value="KAI8040645.1"/>
    <property type="molecule type" value="Genomic_DNA"/>
</dbReference>
<sequence>TKCKHSPQRQWQQLNQVQQAPEKTEPFSLVNMEFEPQTAGKIYDTGDSESTQCGDENSRYFLHLSYVIFQNRFPGVSLIRQTNFIFHYLAHKNSSYLQS</sequence>
<keyword evidence="3" id="KW-1185">Reference proteome</keyword>
<organism evidence="2 3">
    <name type="scientific">Drosophila gunungcola</name>
    <name type="common">fruit fly</name>
    <dbReference type="NCBI Taxonomy" id="103775"/>
    <lineage>
        <taxon>Eukaryota</taxon>
        <taxon>Metazoa</taxon>
        <taxon>Ecdysozoa</taxon>
        <taxon>Arthropoda</taxon>
        <taxon>Hexapoda</taxon>
        <taxon>Insecta</taxon>
        <taxon>Pterygota</taxon>
        <taxon>Neoptera</taxon>
        <taxon>Endopterygota</taxon>
        <taxon>Diptera</taxon>
        <taxon>Brachycera</taxon>
        <taxon>Muscomorpha</taxon>
        <taxon>Ephydroidea</taxon>
        <taxon>Drosophilidae</taxon>
        <taxon>Drosophila</taxon>
        <taxon>Sophophora</taxon>
    </lineage>
</organism>
<protein>
    <submittedName>
        <fullName evidence="2">Uncharacterized protein</fullName>
    </submittedName>
</protein>
<feature type="compositionally biased region" description="Low complexity" evidence="1">
    <location>
        <begin position="8"/>
        <end position="19"/>
    </location>
</feature>
<gene>
    <name evidence="2" type="ORF">M5D96_006588</name>
</gene>
<evidence type="ECO:0000256" key="1">
    <source>
        <dbReference type="SAM" id="MobiDB-lite"/>
    </source>
</evidence>
<feature type="non-terminal residue" evidence="2">
    <location>
        <position position="1"/>
    </location>
</feature>
<evidence type="ECO:0000313" key="3">
    <source>
        <dbReference type="Proteomes" id="UP001059596"/>
    </source>
</evidence>
<feature type="region of interest" description="Disordered" evidence="1">
    <location>
        <begin position="1"/>
        <end position="22"/>
    </location>
</feature>
<dbReference type="Proteomes" id="UP001059596">
    <property type="component" value="Unassembled WGS sequence"/>
</dbReference>
<accession>A0A9P9YP86</accession>
<feature type="non-terminal residue" evidence="2">
    <location>
        <position position="99"/>
    </location>
</feature>
<name>A0A9P9YP86_9MUSC</name>
<reference evidence="2" key="1">
    <citation type="journal article" date="2023" name="Genome Biol. Evol.">
        <title>Long-read-based Genome Assembly of Drosophila gunungcola Reveals Fewer Chemosensory Genes in Flower-breeding Species.</title>
        <authorList>
            <person name="Negi A."/>
            <person name="Liao B.Y."/>
            <person name="Yeh S.D."/>
        </authorList>
    </citation>
    <scope>NUCLEOTIDE SEQUENCE</scope>
    <source>
        <strain evidence="2">Sukarami</strain>
    </source>
</reference>
<dbReference type="AlphaFoldDB" id="A0A9P9YP86"/>